<reference evidence="1" key="1">
    <citation type="journal article" date="2018" name="Genome Biol.">
        <title>SKESA: strategic k-mer extension for scrupulous assemblies.</title>
        <authorList>
            <person name="Souvorov A."/>
            <person name="Agarwala R."/>
            <person name="Lipman D.J."/>
        </authorList>
    </citation>
    <scope>NUCLEOTIDE SEQUENCE</scope>
    <source>
        <strain evidence="1">1930</strain>
    </source>
</reference>
<gene>
    <name evidence="2" type="ORF">EHC69_09660</name>
    <name evidence="1" type="ORF">I7278_24950</name>
</gene>
<reference evidence="2 3" key="2">
    <citation type="submission" date="2018-12" db="EMBL/GenBank/DDBJ databases">
        <title>Genomic insights into the evolutionary origins and pathogenicity of five Vibrio parahaemolyticus strains isolated from the shrimp with acute hepatopancreatic necrosis disease (AHPND).</title>
        <authorList>
            <person name="Yang Q."/>
            <person name="Dong X."/>
            <person name="Xie G."/>
            <person name="Fu S."/>
            <person name="Zou P."/>
            <person name="Sun J."/>
            <person name="Wang Y."/>
            <person name="Huang J."/>
        </authorList>
    </citation>
    <scope>NUCLEOTIDE SEQUENCE [LARGE SCALE GENOMIC DNA]</scope>
    <source>
        <strain evidence="2 3">20160303005-1</strain>
    </source>
</reference>
<name>A0A7Z2RL96_VIBPH</name>
<dbReference type="RefSeq" id="WP_114867598.1">
    <property type="nucleotide sequence ID" value="NZ_CP034298.1"/>
</dbReference>
<accession>A0A7Z2RL96</accession>
<evidence type="ECO:0000313" key="1">
    <source>
        <dbReference type="EMBL" id="HAS6680031.1"/>
    </source>
</evidence>
<dbReference type="AlphaFoldDB" id="A0A7Z2RL96"/>
<dbReference type="Proteomes" id="UP000464718">
    <property type="component" value="Chromosome i"/>
</dbReference>
<organism evidence="1">
    <name type="scientific">Vibrio parahaemolyticus</name>
    <dbReference type="NCBI Taxonomy" id="670"/>
    <lineage>
        <taxon>Bacteria</taxon>
        <taxon>Pseudomonadati</taxon>
        <taxon>Pseudomonadota</taxon>
        <taxon>Gammaproteobacteria</taxon>
        <taxon>Vibrionales</taxon>
        <taxon>Vibrionaceae</taxon>
        <taxon>Vibrio</taxon>
    </lineage>
</organism>
<evidence type="ECO:0000313" key="3">
    <source>
        <dbReference type="Proteomes" id="UP000464718"/>
    </source>
</evidence>
<sequence length="543" mass="62291">MNGQLEVANRSSVEQDLQALLIGQSLGEYNCVEVTEIFAITDKGVPPKNIFTLMVAESRESKNLVLDEYAFVNDKPIKVSILKSWTIGIKTYLVSVDKAIEMFATAESDNDWDSCGQKVKTSEYGYKKRTFTPPDSFETVPLNSVLKNNFNNGSYVVELTNQHKTEFSMFFEKTTLLQELADGLLKYLPIDISSLSDRLGNVIFQIPVKAIQTRTTLLSNRKSIECKIAWHPNIQPRDLMVCGYQEDDDFNKDDFHIVHCSKTSESVTIPFNHKGAYRLTIWDAESELTLNSLAPSSFITTIGFSSNVMVNEQRELYHNDGSRSTVPLIVHSDTRTVGDKQRRNTNWSKVRIYENNRGKLRESLEFVQYNPKGKNKKIEHEKALLDIRSLINKFGENGVYLWDPYLSPNDIVKTLFYSKFSNSTLRAISSLKEPPTEEKNSINYIFDKYKFEFESYAPEMKIGIDLQFRSPRNNIGWKFHDRFLIFPDVNKLPMAWSLGTSVNSFGQEHHILQKCSDARLILDAFNELWAEIDKDECLVWGSK</sequence>
<evidence type="ECO:0000313" key="2">
    <source>
        <dbReference type="EMBL" id="QHH09625.1"/>
    </source>
</evidence>
<dbReference type="Proteomes" id="UP000856022">
    <property type="component" value="Unassembled WGS sequence"/>
</dbReference>
<dbReference type="EMBL" id="DACQKT010000023">
    <property type="protein sequence ID" value="HAS6680031.1"/>
    <property type="molecule type" value="Genomic_DNA"/>
</dbReference>
<proteinExistence type="predicted"/>
<reference evidence="1" key="3">
    <citation type="submission" date="2019-12" db="EMBL/GenBank/DDBJ databases">
        <authorList>
            <consortium name="NCBI Pathogen Detection Project"/>
        </authorList>
    </citation>
    <scope>NUCLEOTIDE SEQUENCE</scope>
    <source>
        <strain evidence="1">1930</strain>
    </source>
</reference>
<protein>
    <submittedName>
        <fullName evidence="1">Uncharacterized protein</fullName>
    </submittedName>
</protein>
<dbReference type="EMBL" id="CP034298">
    <property type="protein sequence ID" value="QHH09625.1"/>
    <property type="molecule type" value="Genomic_DNA"/>
</dbReference>
<dbReference type="NCBIfam" id="NF040700">
    <property type="entry name" value="VPA1262_N_dom"/>
    <property type="match status" value="1"/>
</dbReference>